<sequence length="108" mass="12117">MPHEALAERSGLSVGNIAALQRVFANHPEVEQALLYGSRAKGTARKGSDIDLTLLGDKLDYRLLTRIETEIDDLLLPYTVDLSLFQQIDNPDLIDHIRRVGLIFYPSQ</sequence>
<dbReference type="EMBL" id="JANIBK010000072">
    <property type="protein sequence ID" value="MCQ8129424.1"/>
    <property type="molecule type" value="Genomic_DNA"/>
</dbReference>
<dbReference type="InterPro" id="IPR041633">
    <property type="entry name" value="Polbeta"/>
</dbReference>
<keyword evidence="3" id="KW-1185">Reference proteome</keyword>
<protein>
    <submittedName>
        <fullName evidence="2">Nucleotidyltransferase domain-containing protein</fullName>
    </submittedName>
</protein>
<dbReference type="InterPro" id="IPR043519">
    <property type="entry name" value="NT_sf"/>
</dbReference>
<accession>A0ABT1U7N5</accession>
<evidence type="ECO:0000313" key="3">
    <source>
        <dbReference type="Proteomes" id="UP001524586"/>
    </source>
</evidence>
<gene>
    <name evidence="2" type="ORF">NP596_13255</name>
</gene>
<reference evidence="2 3" key="1">
    <citation type="submission" date="2022-07" db="EMBL/GenBank/DDBJ databases">
        <title>Methylomonas rivi sp. nov., Methylomonas rosea sp. nov., Methylomonas aureus sp. nov. and Methylomonas subterranea sp. nov., four novel methanotrophs isolated from a freshwater creek and the deep terrestrial subsurface.</title>
        <authorList>
            <person name="Abin C."/>
            <person name="Sankaranarayanan K."/>
            <person name="Garner C."/>
            <person name="Sindelar R."/>
            <person name="Kotary K."/>
            <person name="Garner R."/>
            <person name="Barclay S."/>
            <person name="Lawson P."/>
            <person name="Krumholz L."/>
        </authorList>
    </citation>
    <scope>NUCLEOTIDE SEQUENCE [LARGE SCALE GENOMIC DNA]</scope>
    <source>
        <strain evidence="2 3">WSC-6</strain>
    </source>
</reference>
<evidence type="ECO:0000259" key="1">
    <source>
        <dbReference type="Pfam" id="PF18765"/>
    </source>
</evidence>
<dbReference type="SUPFAM" id="SSF81301">
    <property type="entry name" value="Nucleotidyltransferase"/>
    <property type="match status" value="1"/>
</dbReference>
<name>A0ABT1U7N5_9GAMM</name>
<evidence type="ECO:0000313" key="2">
    <source>
        <dbReference type="EMBL" id="MCQ8129424.1"/>
    </source>
</evidence>
<dbReference type="Proteomes" id="UP001524586">
    <property type="component" value="Unassembled WGS sequence"/>
</dbReference>
<dbReference type="CDD" id="cd05403">
    <property type="entry name" value="NT_KNTase_like"/>
    <property type="match status" value="1"/>
</dbReference>
<feature type="domain" description="Polymerase beta nucleotidyltransferase" evidence="1">
    <location>
        <begin position="20"/>
        <end position="105"/>
    </location>
</feature>
<dbReference type="Gene3D" id="3.30.460.10">
    <property type="entry name" value="Beta Polymerase, domain 2"/>
    <property type="match status" value="1"/>
</dbReference>
<proteinExistence type="predicted"/>
<organism evidence="2 3">
    <name type="scientific">Methylomonas rivi</name>
    <dbReference type="NCBI Taxonomy" id="2952226"/>
    <lineage>
        <taxon>Bacteria</taxon>
        <taxon>Pseudomonadati</taxon>
        <taxon>Pseudomonadota</taxon>
        <taxon>Gammaproteobacteria</taxon>
        <taxon>Methylococcales</taxon>
        <taxon>Methylococcaceae</taxon>
        <taxon>Methylomonas</taxon>
    </lineage>
</organism>
<dbReference type="RefSeq" id="WP_256615856.1">
    <property type="nucleotide sequence ID" value="NZ_JANIBK010000072.1"/>
</dbReference>
<comment type="caution">
    <text evidence="2">The sequence shown here is derived from an EMBL/GenBank/DDBJ whole genome shotgun (WGS) entry which is preliminary data.</text>
</comment>
<dbReference type="Pfam" id="PF18765">
    <property type="entry name" value="Polbeta"/>
    <property type="match status" value="1"/>
</dbReference>